<dbReference type="InterPro" id="IPR000847">
    <property type="entry name" value="LysR_HTH_N"/>
</dbReference>
<dbReference type="Proteomes" id="UP001501490">
    <property type="component" value="Unassembled WGS sequence"/>
</dbReference>
<dbReference type="Pfam" id="PF03466">
    <property type="entry name" value="LysR_substrate"/>
    <property type="match status" value="1"/>
</dbReference>
<proteinExistence type="inferred from homology"/>
<evidence type="ECO:0000313" key="6">
    <source>
        <dbReference type="EMBL" id="GAA3621491.1"/>
    </source>
</evidence>
<comment type="similarity">
    <text evidence="1">Belongs to the LysR transcriptional regulatory family.</text>
</comment>
<evidence type="ECO:0000313" key="7">
    <source>
        <dbReference type="Proteomes" id="UP001501490"/>
    </source>
</evidence>
<evidence type="ECO:0000259" key="5">
    <source>
        <dbReference type="PROSITE" id="PS50931"/>
    </source>
</evidence>
<feature type="domain" description="HTH lysR-type" evidence="5">
    <location>
        <begin position="5"/>
        <end position="62"/>
    </location>
</feature>
<dbReference type="InterPro" id="IPR005119">
    <property type="entry name" value="LysR_subst-bd"/>
</dbReference>
<evidence type="ECO:0000256" key="1">
    <source>
        <dbReference type="ARBA" id="ARBA00009437"/>
    </source>
</evidence>
<keyword evidence="2" id="KW-0805">Transcription regulation</keyword>
<keyword evidence="4" id="KW-0804">Transcription</keyword>
<dbReference type="CDD" id="cd05466">
    <property type="entry name" value="PBP2_LTTR_substrate"/>
    <property type="match status" value="1"/>
</dbReference>
<dbReference type="PANTHER" id="PTHR30126:SF39">
    <property type="entry name" value="HTH-TYPE TRANSCRIPTIONAL REGULATOR CYSL"/>
    <property type="match status" value="1"/>
</dbReference>
<dbReference type="Pfam" id="PF00126">
    <property type="entry name" value="HTH_1"/>
    <property type="match status" value="1"/>
</dbReference>
<dbReference type="SUPFAM" id="SSF46785">
    <property type="entry name" value="Winged helix' DNA-binding domain"/>
    <property type="match status" value="1"/>
</dbReference>
<sequence length="303" mass="31801">MSETVDIRLLRTLVEVHRTGSLTAAATVLDISQPAVTGQLQALERQLGRPLFVRAARGVVPTALGDLLATESAPHVDALQRIVGADLRSEPSIAGRTLALGGPAEFVSQLVVPALTPLLADGLRIRVVHGLPDDLLGSLHAGHLDLVVLTTRPPKRRLHTVALCDEELVLVAPPDFDTRVAVGGDPSPVPPAVSASPMVAYAETMPLIRRYWSFVFGSRPPGPPALVVPDLRAVLAAVAAGAGISVLPGYLCAQAIRQHEVTVPVEPEIPPINTLHLAIAAGRAAQPHIARAAETLLAAARSW</sequence>
<evidence type="ECO:0000256" key="3">
    <source>
        <dbReference type="ARBA" id="ARBA00023125"/>
    </source>
</evidence>
<evidence type="ECO:0000256" key="4">
    <source>
        <dbReference type="ARBA" id="ARBA00023163"/>
    </source>
</evidence>
<organism evidence="6 7">
    <name type="scientific">Microlunatus ginsengisoli</name>
    <dbReference type="NCBI Taxonomy" id="363863"/>
    <lineage>
        <taxon>Bacteria</taxon>
        <taxon>Bacillati</taxon>
        <taxon>Actinomycetota</taxon>
        <taxon>Actinomycetes</taxon>
        <taxon>Propionibacteriales</taxon>
        <taxon>Propionibacteriaceae</taxon>
        <taxon>Microlunatus</taxon>
    </lineage>
</organism>
<dbReference type="InterPro" id="IPR036388">
    <property type="entry name" value="WH-like_DNA-bd_sf"/>
</dbReference>
<protein>
    <submittedName>
        <fullName evidence="6">LysR family transcriptional regulator</fullName>
    </submittedName>
</protein>
<keyword evidence="3" id="KW-0238">DNA-binding</keyword>
<accession>A0ABP6ZY01</accession>
<dbReference type="PANTHER" id="PTHR30126">
    <property type="entry name" value="HTH-TYPE TRANSCRIPTIONAL REGULATOR"/>
    <property type="match status" value="1"/>
</dbReference>
<dbReference type="PRINTS" id="PR00039">
    <property type="entry name" value="HTHLYSR"/>
</dbReference>
<dbReference type="InterPro" id="IPR036390">
    <property type="entry name" value="WH_DNA-bd_sf"/>
</dbReference>
<dbReference type="RefSeq" id="WP_344804891.1">
    <property type="nucleotide sequence ID" value="NZ_BAABAB010000016.1"/>
</dbReference>
<dbReference type="Gene3D" id="1.10.10.10">
    <property type="entry name" value="Winged helix-like DNA-binding domain superfamily/Winged helix DNA-binding domain"/>
    <property type="match status" value="1"/>
</dbReference>
<dbReference type="SUPFAM" id="SSF53850">
    <property type="entry name" value="Periplasmic binding protein-like II"/>
    <property type="match status" value="1"/>
</dbReference>
<keyword evidence="7" id="KW-1185">Reference proteome</keyword>
<gene>
    <name evidence="6" type="ORF">GCM10022236_24800</name>
</gene>
<name>A0ABP6ZY01_9ACTN</name>
<dbReference type="EMBL" id="BAABAB010000016">
    <property type="protein sequence ID" value="GAA3621491.1"/>
    <property type="molecule type" value="Genomic_DNA"/>
</dbReference>
<comment type="caution">
    <text evidence="6">The sequence shown here is derived from an EMBL/GenBank/DDBJ whole genome shotgun (WGS) entry which is preliminary data.</text>
</comment>
<dbReference type="PROSITE" id="PS50931">
    <property type="entry name" value="HTH_LYSR"/>
    <property type="match status" value="1"/>
</dbReference>
<dbReference type="Gene3D" id="3.40.190.10">
    <property type="entry name" value="Periplasmic binding protein-like II"/>
    <property type="match status" value="2"/>
</dbReference>
<reference evidence="7" key="1">
    <citation type="journal article" date="2019" name="Int. J. Syst. Evol. Microbiol.">
        <title>The Global Catalogue of Microorganisms (GCM) 10K type strain sequencing project: providing services to taxonomists for standard genome sequencing and annotation.</title>
        <authorList>
            <consortium name="The Broad Institute Genomics Platform"/>
            <consortium name="The Broad Institute Genome Sequencing Center for Infectious Disease"/>
            <person name="Wu L."/>
            <person name="Ma J."/>
        </authorList>
    </citation>
    <scope>NUCLEOTIDE SEQUENCE [LARGE SCALE GENOMIC DNA]</scope>
    <source>
        <strain evidence="7">JCM 16929</strain>
    </source>
</reference>
<evidence type="ECO:0000256" key="2">
    <source>
        <dbReference type="ARBA" id="ARBA00023015"/>
    </source>
</evidence>